<accession>A0A365PQB1</accession>
<keyword evidence="3 4" id="KW-0472">Membrane</keyword>
<feature type="transmembrane region" description="Helical" evidence="4">
    <location>
        <begin position="173"/>
        <end position="192"/>
    </location>
</feature>
<dbReference type="InterPro" id="IPR020846">
    <property type="entry name" value="MFS_dom"/>
</dbReference>
<dbReference type="Pfam" id="PF07690">
    <property type="entry name" value="MFS_1"/>
    <property type="match status" value="1"/>
</dbReference>
<feature type="transmembrane region" description="Helical" evidence="4">
    <location>
        <begin position="321"/>
        <end position="344"/>
    </location>
</feature>
<dbReference type="InterPro" id="IPR036259">
    <property type="entry name" value="MFS_trans_sf"/>
</dbReference>
<evidence type="ECO:0000256" key="4">
    <source>
        <dbReference type="SAM" id="Phobius"/>
    </source>
</evidence>
<dbReference type="AlphaFoldDB" id="A0A365PQB1"/>
<evidence type="ECO:0000256" key="1">
    <source>
        <dbReference type="ARBA" id="ARBA00022692"/>
    </source>
</evidence>
<proteinExistence type="predicted"/>
<reference evidence="6 7" key="1">
    <citation type="submission" date="2018-06" db="EMBL/GenBank/DDBJ databases">
        <title>Whole genome sequencing of four bacterial strains from South Shetland trench revealing bio-synthetic gene clusters.</title>
        <authorList>
            <person name="Abdel-Mageed W.M."/>
            <person name="Lehri B."/>
            <person name="Jarmusch S.A."/>
            <person name="Miranda K."/>
            <person name="Goodfellow M."/>
            <person name="Jaspars M."/>
            <person name="Karlyshev A.V."/>
        </authorList>
    </citation>
    <scope>NUCLEOTIDE SEQUENCE [LARGE SCALE GENOMIC DNA]</scope>
    <source>
        <strain evidence="6 7">SST2</strain>
    </source>
</reference>
<dbReference type="InterPro" id="IPR050327">
    <property type="entry name" value="Proton-linked_MCT"/>
</dbReference>
<dbReference type="InterPro" id="IPR011701">
    <property type="entry name" value="MFS"/>
</dbReference>
<feature type="domain" description="Major facilitator superfamily (MFS) profile" evidence="5">
    <location>
        <begin position="13"/>
        <end position="410"/>
    </location>
</feature>
<feature type="transmembrane region" description="Helical" evidence="4">
    <location>
        <begin position="351"/>
        <end position="373"/>
    </location>
</feature>
<evidence type="ECO:0000259" key="5">
    <source>
        <dbReference type="PROSITE" id="PS50850"/>
    </source>
</evidence>
<feature type="transmembrane region" description="Helical" evidence="4">
    <location>
        <begin position="232"/>
        <end position="254"/>
    </location>
</feature>
<comment type="caution">
    <text evidence="6">The sequence shown here is derived from an EMBL/GenBank/DDBJ whole genome shotgun (WGS) entry which is preliminary data.</text>
</comment>
<dbReference type="CDD" id="cd17355">
    <property type="entry name" value="MFS_YcxA_like"/>
    <property type="match status" value="1"/>
</dbReference>
<dbReference type="PANTHER" id="PTHR11360:SF284">
    <property type="entry name" value="EG:103B4.3 PROTEIN-RELATED"/>
    <property type="match status" value="1"/>
</dbReference>
<evidence type="ECO:0000313" key="6">
    <source>
        <dbReference type="EMBL" id="RBA52172.1"/>
    </source>
</evidence>
<evidence type="ECO:0000256" key="3">
    <source>
        <dbReference type="ARBA" id="ARBA00023136"/>
    </source>
</evidence>
<evidence type="ECO:0000313" key="7">
    <source>
        <dbReference type="Proteomes" id="UP000252554"/>
    </source>
</evidence>
<dbReference type="SUPFAM" id="SSF103473">
    <property type="entry name" value="MFS general substrate transporter"/>
    <property type="match status" value="1"/>
</dbReference>
<organism evidence="6 7">
    <name type="scientific">Stutzerimonas zhaodongensis</name>
    <dbReference type="NCBI Taxonomy" id="1176257"/>
    <lineage>
        <taxon>Bacteria</taxon>
        <taxon>Pseudomonadati</taxon>
        <taxon>Pseudomonadota</taxon>
        <taxon>Gammaproteobacteria</taxon>
        <taxon>Pseudomonadales</taxon>
        <taxon>Pseudomonadaceae</taxon>
        <taxon>Stutzerimonas</taxon>
    </lineage>
</organism>
<keyword evidence="1 4" id="KW-0812">Transmembrane</keyword>
<feature type="transmembrane region" description="Helical" evidence="4">
    <location>
        <begin position="105"/>
        <end position="130"/>
    </location>
</feature>
<feature type="transmembrane region" description="Helical" evidence="4">
    <location>
        <begin position="51"/>
        <end position="74"/>
    </location>
</feature>
<dbReference type="PROSITE" id="PS50850">
    <property type="entry name" value="MFS"/>
    <property type="match status" value="1"/>
</dbReference>
<keyword evidence="2 4" id="KW-1133">Transmembrane helix</keyword>
<evidence type="ECO:0000256" key="2">
    <source>
        <dbReference type="ARBA" id="ARBA00022989"/>
    </source>
</evidence>
<sequence>MSSSLRKVNWYHGWNIVAAATVLTLLTVGIRLGIGPFFLPMAEDLGFSRSLLATIVGIGMLFYGLAMPLAGFLVGVIGTRSVLLLGTAIVVASTIWTVLSRTPFTFLLSFGVLLSIGLAFTSPVALTPLISRWFTRQRGMALFFLSTGSMAGMAVLTPLLTLSITSFDWQTTLVGFAITFAAVTVPAALFIIKDEVPQNSDLLPATPGTAPSTPDAAPAELTFRAAMCTSPFWKILLGLFACGYSMNLLGTHGVPMLMDHGFDAMTSSYGIGLIGLVAIAGTLVLGRLSDRLPRRNILAAIYFIRGLGFFALLLVGTHWELYIAATIGGMVWAGSIAASSAILADVYGVRLVGVMYGTAYLGHQIGAMISSWLGGWGFEQFGTHWLAFGSSGGLLLIAAVVSLRLPLKGFTLPAAGEGFKSPSRRVFEA</sequence>
<gene>
    <name evidence="6" type="ORF">DQ403_21065</name>
</gene>
<feature type="transmembrane region" description="Helical" evidence="4">
    <location>
        <begin position="385"/>
        <end position="403"/>
    </location>
</feature>
<dbReference type="Gene3D" id="1.20.1250.20">
    <property type="entry name" value="MFS general substrate transporter like domains"/>
    <property type="match status" value="2"/>
</dbReference>
<dbReference type="PANTHER" id="PTHR11360">
    <property type="entry name" value="MONOCARBOXYLATE TRANSPORTER"/>
    <property type="match status" value="1"/>
</dbReference>
<dbReference type="GO" id="GO:0022857">
    <property type="term" value="F:transmembrane transporter activity"/>
    <property type="evidence" value="ECO:0007669"/>
    <property type="project" value="InterPro"/>
</dbReference>
<name>A0A365PQB1_9GAMM</name>
<feature type="transmembrane region" description="Helical" evidence="4">
    <location>
        <begin position="12"/>
        <end position="39"/>
    </location>
</feature>
<feature type="transmembrane region" description="Helical" evidence="4">
    <location>
        <begin position="142"/>
        <end position="167"/>
    </location>
</feature>
<dbReference type="Proteomes" id="UP000252554">
    <property type="component" value="Unassembled WGS sequence"/>
</dbReference>
<protein>
    <submittedName>
        <fullName evidence="6">MFS transporter</fullName>
    </submittedName>
</protein>
<dbReference type="RefSeq" id="WP_128121820.1">
    <property type="nucleotide sequence ID" value="NZ_QNTV01000025.1"/>
</dbReference>
<feature type="transmembrane region" description="Helical" evidence="4">
    <location>
        <begin position="266"/>
        <end position="285"/>
    </location>
</feature>
<feature type="transmembrane region" description="Helical" evidence="4">
    <location>
        <begin position="297"/>
        <end position="315"/>
    </location>
</feature>
<dbReference type="EMBL" id="QNTV01000025">
    <property type="protein sequence ID" value="RBA52172.1"/>
    <property type="molecule type" value="Genomic_DNA"/>
</dbReference>
<feature type="transmembrane region" description="Helical" evidence="4">
    <location>
        <begin position="81"/>
        <end position="99"/>
    </location>
</feature>